<accession>A0A1E7KIR9</accession>
<evidence type="ECO:0000313" key="5">
    <source>
        <dbReference type="EMBL" id="OEV03839.1"/>
    </source>
</evidence>
<dbReference type="GO" id="GO:0032259">
    <property type="term" value="P:methylation"/>
    <property type="evidence" value="ECO:0007669"/>
    <property type="project" value="UniProtKB-KW"/>
</dbReference>
<dbReference type="PANTHER" id="PTHR43460">
    <property type="entry name" value="METHYLTRANSFERASE"/>
    <property type="match status" value="1"/>
</dbReference>
<keyword evidence="1" id="KW-0862">Zinc</keyword>
<dbReference type="InterPro" id="IPR041698">
    <property type="entry name" value="Methyltransf_25"/>
</dbReference>
<keyword evidence="6" id="KW-1185">Reference proteome</keyword>
<keyword evidence="2" id="KW-0949">S-adenosyl-L-methionine</keyword>
<dbReference type="SUPFAM" id="SSF53335">
    <property type="entry name" value="S-adenosyl-L-methionine-dependent methyltransferases"/>
    <property type="match status" value="1"/>
</dbReference>
<dbReference type="PIRSF" id="PIRSF018249">
    <property type="entry name" value="MyrA_prd"/>
    <property type="match status" value="1"/>
</dbReference>
<feature type="domain" description="23S rRNA (guanine(745)-N(1))-methyltransferase N-terminal" evidence="4">
    <location>
        <begin position="21"/>
        <end position="55"/>
    </location>
</feature>
<feature type="binding site" evidence="1">
    <location>
        <position position="42"/>
    </location>
    <ligand>
        <name>Zn(2+)</name>
        <dbReference type="ChEBI" id="CHEBI:29105"/>
    </ligand>
</feature>
<keyword evidence="5" id="KW-0808">Transferase</keyword>
<feature type="binding site" evidence="1">
    <location>
        <position position="25"/>
    </location>
    <ligand>
        <name>Zn(2+)</name>
        <dbReference type="ChEBI" id="CHEBI:29105"/>
    </ligand>
</feature>
<dbReference type="InterPro" id="IPR016718">
    <property type="entry name" value="rRNA_m1G-MeTrfase_A_prd"/>
</dbReference>
<organism evidence="5 6">
    <name type="scientific">Streptomyces oceani</name>
    <dbReference type="NCBI Taxonomy" id="1075402"/>
    <lineage>
        <taxon>Bacteria</taxon>
        <taxon>Bacillati</taxon>
        <taxon>Actinomycetota</taxon>
        <taxon>Actinomycetes</taxon>
        <taxon>Kitasatosporales</taxon>
        <taxon>Streptomycetaceae</taxon>
        <taxon>Streptomyces</taxon>
    </lineage>
</organism>
<dbReference type="Pfam" id="PF13649">
    <property type="entry name" value="Methyltransf_25"/>
    <property type="match status" value="1"/>
</dbReference>
<evidence type="ECO:0000259" key="3">
    <source>
        <dbReference type="Pfam" id="PF13649"/>
    </source>
</evidence>
<feature type="binding site" evidence="2">
    <location>
        <position position="198"/>
    </location>
    <ligand>
        <name>S-adenosyl-L-methionine</name>
        <dbReference type="ChEBI" id="CHEBI:59789"/>
    </ligand>
</feature>
<evidence type="ECO:0000313" key="6">
    <source>
        <dbReference type="Proteomes" id="UP000176101"/>
    </source>
</evidence>
<comment type="caution">
    <text evidence="5">The sequence shown here is derived from an EMBL/GenBank/DDBJ whole genome shotgun (WGS) entry which is preliminary data.</text>
</comment>
<feature type="binding site" evidence="1">
    <location>
        <position position="22"/>
    </location>
    <ligand>
        <name>Zn(2+)</name>
        <dbReference type="ChEBI" id="CHEBI:29105"/>
    </ligand>
</feature>
<sequence>MPSTPTDLPHRRLPDPIDLLRCPLCGNRLRRERGSVACARQHSFDIARQGYIGLLTGNMRTGSADTADMVAARVAFLHAGHYAPLAATLGRLVAGRCAPGSTVLDAGTGTGHYLAAVLDACPGTTGLGLDVSKYALRRAARAHPRATVATWDVWKPLPIGSGTVDVLLNVFAPRNGPEFQRVLGPGGTLLVVTPTDRHMAELRARVPLLAVDAAKPERLANTLSAHFTEEETCPLEYTVRLSATDATNLLSMGPTGHHLMAGEAAGHAAELDTPIEMTVSFLISVYGPR</sequence>
<dbReference type="RefSeq" id="WP_070196155.1">
    <property type="nucleotide sequence ID" value="NZ_LJGU01000115.1"/>
</dbReference>
<dbReference type="STRING" id="1075402.AN216_09250"/>
<feature type="binding site" evidence="2">
    <location>
        <position position="82"/>
    </location>
    <ligand>
        <name>S-adenosyl-L-methionine</name>
        <dbReference type="ChEBI" id="CHEBI:59789"/>
    </ligand>
</feature>
<dbReference type="InterPro" id="IPR048647">
    <property type="entry name" value="RlmA_N"/>
</dbReference>
<gene>
    <name evidence="5" type="ORF">AN216_09250</name>
</gene>
<dbReference type="AlphaFoldDB" id="A0A1E7KIR9"/>
<dbReference type="GO" id="GO:0008168">
    <property type="term" value="F:methyltransferase activity"/>
    <property type="evidence" value="ECO:0007669"/>
    <property type="project" value="UniProtKB-KW"/>
</dbReference>
<reference evidence="5 6" key="1">
    <citation type="journal article" date="2016" name="Front. Microbiol.">
        <title>Comparative Genomics Analysis of Streptomyces Species Reveals Their Adaptation to the Marine Environment and Their Diversity at the Genomic Level.</title>
        <authorList>
            <person name="Tian X."/>
            <person name="Zhang Z."/>
            <person name="Yang T."/>
            <person name="Chen M."/>
            <person name="Li J."/>
            <person name="Chen F."/>
            <person name="Yang J."/>
            <person name="Li W."/>
            <person name="Zhang B."/>
            <person name="Zhang Z."/>
            <person name="Wu J."/>
            <person name="Zhang C."/>
            <person name="Long L."/>
            <person name="Xiao J."/>
        </authorList>
    </citation>
    <scope>NUCLEOTIDE SEQUENCE [LARGE SCALE GENOMIC DNA]</scope>
    <source>
        <strain evidence="5 6">SCSIO 02100</strain>
    </source>
</reference>
<name>A0A1E7KIR9_9ACTN</name>
<evidence type="ECO:0000256" key="2">
    <source>
        <dbReference type="PIRSR" id="PIRSR018249-2"/>
    </source>
</evidence>
<protein>
    <submittedName>
        <fullName evidence="5">Methyltransferase type 11</fullName>
    </submittedName>
</protein>
<keyword evidence="1" id="KW-0479">Metal-binding</keyword>
<dbReference type="InterPro" id="IPR052939">
    <property type="entry name" value="23S_rRNA_MeTrnsfrase_RlmA"/>
</dbReference>
<feature type="binding site" evidence="2">
    <location>
        <begin position="110"/>
        <end position="111"/>
    </location>
    <ligand>
        <name>S-adenosyl-L-methionine</name>
        <dbReference type="ChEBI" id="CHEBI:59789"/>
    </ligand>
</feature>
<feature type="binding site" evidence="1">
    <location>
        <position position="38"/>
    </location>
    <ligand>
        <name>Zn(2+)</name>
        <dbReference type="ChEBI" id="CHEBI:29105"/>
    </ligand>
</feature>
<evidence type="ECO:0000256" key="1">
    <source>
        <dbReference type="PIRSR" id="PIRSR018249-1"/>
    </source>
</evidence>
<dbReference type="Pfam" id="PF21302">
    <property type="entry name" value="Zn_ribbon_RlmA"/>
    <property type="match status" value="1"/>
</dbReference>
<dbReference type="PATRIC" id="fig|1075402.3.peg.5238"/>
<dbReference type="GO" id="GO:0046872">
    <property type="term" value="F:metal ion binding"/>
    <property type="evidence" value="ECO:0007669"/>
    <property type="project" value="UniProtKB-KW"/>
</dbReference>
<dbReference type="EMBL" id="LJGU01000115">
    <property type="protein sequence ID" value="OEV03839.1"/>
    <property type="molecule type" value="Genomic_DNA"/>
</dbReference>
<dbReference type="OrthoDB" id="108476at2"/>
<dbReference type="Proteomes" id="UP000176101">
    <property type="component" value="Unassembled WGS sequence"/>
</dbReference>
<keyword evidence="5" id="KW-0489">Methyltransferase</keyword>
<dbReference type="InterPro" id="IPR029063">
    <property type="entry name" value="SAM-dependent_MTases_sf"/>
</dbReference>
<feature type="domain" description="Methyltransferase" evidence="3">
    <location>
        <begin position="103"/>
        <end position="187"/>
    </location>
</feature>
<dbReference type="CDD" id="cd02440">
    <property type="entry name" value="AdoMet_MTases"/>
    <property type="match status" value="1"/>
</dbReference>
<evidence type="ECO:0000259" key="4">
    <source>
        <dbReference type="Pfam" id="PF21302"/>
    </source>
</evidence>
<proteinExistence type="predicted"/>
<dbReference type="PANTHER" id="PTHR43460:SF1">
    <property type="entry name" value="METHYLTRANSFERASE TYPE 11 DOMAIN-CONTAINING PROTEIN"/>
    <property type="match status" value="1"/>
</dbReference>
<dbReference type="Gene3D" id="3.40.50.150">
    <property type="entry name" value="Vaccinia Virus protein VP39"/>
    <property type="match status" value="1"/>
</dbReference>